<evidence type="ECO:0000256" key="3">
    <source>
        <dbReference type="ARBA" id="ARBA00022692"/>
    </source>
</evidence>
<evidence type="ECO:0000259" key="10">
    <source>
        <dbReference type="Pfam" id="PF17682"/>
    </source>
</evidence>
<keyword evidence="6" id="KW-0496">Mitochondrion</keyword>
<dbReference type="PANTHER" id="PTHR21508">
    <property type="entry name" value="MITOGUARDIN"/>
    <property type="match status" value="1"/>
</dbReference>
<dbReference type="Pfam" id="PF17682">
    <property type="entry name" value="Tau95_N"/>
    <property type="match status" value="1"/>
</dbReference>
<keyword evidence="3" id="KW-0812">Transmembrane</keyword>
<evidence type="ECO:0000256" key="8">
    <source>
        <dbReference type="SAM" id="MobiDB-lite"/>
    </source>
</evidence>
<dbReference type="InterPro" id="IPR019136">
    <property type="entry name" value="TF_IIIC_su-5_HTH"/>
</dbReference>
<dbReference type="Proteomes" id="UP000719412">
    <property type="component" value="Unassembled WGS sequence"/>
</dbReference>
<keyword evidence="7" id="KW-0472">Membrane</keyword>
<dbReference type="Pfam" id="PF10265">
    <property type="entry name" value="Miga"/>
    <property type="match status" value="1"/>
</dbReference>
<dbReference type="EMBL" id="JABDTM020019643">
    <property type="protein sequence ID" value="KAH0817349.1"/>
    <property type="molecule type" value="Genomic_DNA"/>
</dbReference>
<dbReference type="AlphaFoldDB" id="A0A8J6HMH1"/>
<dbReference type="GO" id="GO:0005741">
    <property type="term" value="C:mitochondrial outer membrane"/>
    <property type="evidence" value="ECO:0007669"/>
    <property type="project" value="UniProtKB-SubCell"/>
</dbReference>
<keyword evidence="5" id="KW-1133">Transmembrane helix</keyword>
<comment type="similarity">
    <text evidence="2">Belongs to the mitoguardin family.</text>
</comment>
<dbReference type="InterPro" id="IPR041499">
    <property type="entry name" value="Tfc1/Sfc1_N"/>
</dbReference>
<dbReference type="GO" id="GO:0008053">
    <property type="term" value="P:mitochondrial fusion"/>
    <property type="evidence" value="ECO:0007669"/>
    <property type="project" value="InterPro"/>
</dbReference>
<evidence type="ECO:0000256" key="5">
    <source>
        <dbReference type="ARBA" id="ARBA00022989"/>
    </source>
</evidence>
<evidence type="ECO:0000256" key="4">
    <source>
        <dbReference type="ARBA" id="ARBA00022787"/>
    </source>
</evidence>
<comment type="subcellular location">
    <subcellularLocation>
        <location evidence="1">Mitochondrion outer membrane</location>
    </subcellularLocation>
</comment>
<reference evidence="11" key="1">
    <citation type="journal article" date="2020" name="J Insects Food Feed">
        <title>The yellow mealworm (Tenebrio molitor) genome: a resource for the emerging insects as food and feed industry.</title>
        <authorList>
            <person name="Eriksson T."/>
            <person name="Andere A."/>
            <person name="Kelstrup H."/>
            <person name="Emery V."/>
            <person name="Picard C."/>
        </authorList>
    </citation>
    <scope>NUCLEOTIDE SEQUENCE</scope>
    <source>
        <strain evidence="11">Stoneville</strain>
        <tissue evidence="11">Whole head</tissue>
    </source>
</reference>
<protein>
    <submittedName>
        <fullName evidence="11">Uncharacterized protein</fullName>
    </submittedName>
</protein>
<organism evidence="11 12">
    <name type="scientific">Tenebrio molitor</name>
    <name type="common">Yellow mealworm beetle</name>
    <dbReference type="NCBI Taxonomy" id="7067"/>
    <lineage>
        <taxon>Eukaryota</taxon>
        <taxon>Metazoa</taxon>
        <taxon>Ecdysozoa</taxon>
        <taxon>Arthropoda</taxon>
        <taxon>Hexapoda</taxon>
        <taxon>Insecta</taxon>
        <taxon>Pterygota</taxon>
        <taxon>Neoptera</taxon>
        <taxon>Endopterygota</taxon>
        <taxon>Coleoptera</taxon>
        <taxon>Polyphaga</taxon>
        <taxon>Cucujiformia</taxon>
        <taxon>Tenebrionidae</taxon>
        <taxon>Tenebrio</taxon>
    </lineage>
</organism>
<comment type="caution">
    <text evidence="11">The sequence shown here is derived from an EMBL/GenBank/DDBJ whole genome shotgun (WGS) entry which is preliminary data.</text>
</comment>
<evidence type="ECO:0000259" key="9">
    <source>
        <dbReference type="Pfam" id="PF09734"/>
    </source>
</evidence>
<feature type="domain" description="Transcription factor IIIC subunit 5 HTH" evidence="9">
    <location>
        <begin position="521"/>
        <end position="682"/>
    </location>
</feature>
<feature type="compositionally biased region" description="Acidic residues" evidence="8">
    <location>
        <begin position="896"/>
        <end position="915"/>
    </location>
</feature>
<evidence type="ECO:0000256" key="2">
    <source>
        <dbReference type="ARBA" id="ARBA00008969"/>
    </source>
</evidence>
<dbReference type="Pfam" id="PF09734">
    <property type="entry name" value="Tau95"/>
    <property type="match status" value="1"/>
</dbReference>
<keyword evidence="4" id="KW-1000">Mitochondrion outer membrane</keyword>
<evidence type="ECO:0000313" key="11">
    <source>
        <dbReference type="EMBL" id="KAH0817349.1"/>
    </source>
</evidence>
<proteinExistence type="inferred from homology"/>
<evidence type="ECO:0000256" key="1">
    <source>
        <dbReference type="ARBA" id="ARBA00004294"/>
    </source>
</evidence>
<evidence type="ECO:0000313" key="12">
    <source>
        <dbReference type="Proteomes" id="UP000719412"/>
    </source>
</evidence>
<evidence type="ECO:0000256" key="6">
    <source>
        <dbReference type="ARBA" id="ARBA00023128"/>
    </source>
</evidence>
<gene>
    <name evidence="11" type="ORF">GEV33_005441</name>
</gene>
<feature type="domain" description="Transcription factor IIIC subunit Tfc1/Sfc1 triple barrel" evidence="10">
    <location>
        <begin position="391"/>
        <end position="483"/>
    </location>
</feature>
<dbReference type="PANTHER" id="PTHR21508:SF5">
    <property type="entry name" value="MITOGUARDIN"/>
    <property type="match status" value="1"/>
</dbReference>
<keyword evidence="12" id="KW-1185">Reference proteome</keyword>
<dbReference type="InterPro" id="IPR019392">
    <property type="entry name" value="Miga"/>
</dbReference>
<evidence type="ECO:0000256" key="7">
    <source>
        <dbReference type="ARBA" id="ARBA00023136"/>
    </source>
</evidence>
<dbReference type="InterPro" id="IPR042536">
    <property type="entry name" value="TFIIIC_tauA_Sfc1"/>
</dbReference>
<sequence length="935" mass="107042">MEALETCINYWEDALALYRSRDGGGTLAVLGPEEATFCRDLQHLLDAAIELQDKSEMLFLDQRSVLFRPDSGTHLSENGIDADLSGGESFASAQDIVADLREFEEFSDYFPDLEQFPLYQAALRHLENGGIPCRTLRTELVKCGSDGEYLGKLHCLRLAFQHVLRDRSNYVWFADAGRQILADLLLYADRDPKDFLIGYEEMLKYIQEPGNWRELEEELSMKGVKALTFYDVVMDYILMDAFEDLDSPPSSVTAVVQNRWLSNGFKETALTTAVWSVLKAKRRMLKFPTGFMAHFYTISEQLSPLLAWGFLGPDELLRDTCVYFKNQVMESVSKSKLKKPSTDDAHLQKANKNIDNFIAVTKNKKDSENESLHQDKLDSNCIIRINKRLVRVEYPGEVKNIDKAVETLGGLESIESSVAEHGRKLELHFHPENKYNKACVADKDFKPGILIKVKKSSFRTRPSCSDDPSCLCDFQYLPLVSKQPETKSSKTECIYEKILPPELPPSNWLETNEAKNMDQFLLPVRFSHHDSSQMKLNVDTSDKNEPKLNLKGVASTPSKVNPKQQKSVCRIFGKVRQQNSIFVNFKDKEIPTRPLESAVKLSKHRNLEERIERVRQLFEERPIWTKAAIRYNTGLTDEHTKIILPVVAYYFINGPWRISWVKFGYDPRKDPTARIYQTLDYRIRTAESTKLKVSAKRSYAGKTSLFLGPTHVKKMSLKHDMSAKPKLEMDERYYVLRPLTIPPARQMFYQLCDLILPEIQEMISNLSKSSSGLCHLKNGWLPDGFIETSRKVVNDHVLEAVQKELLEDKKVLQEKESKEKERKKEGVSSLDYYNQMLINIKKGIYRNVGVQPSSSQRDVDPSQLVEDLEPISLSSDEENEFTVSEIIQNAIPEKMDDGDEEEEHSEMGESSDEAELDMEAAQEINEIISQFNVKT</sequence>
<feature type="region of interest" description="Disordered" evidence="8">
    <location>
        <begin position="891"/>
        <end position="915"/>
    </location>
</feature>
<dbReference type="Gene3D" id="3.30.200.160">
    <property type="entry name" value="TFIIIC, subcomplex tauA, subunit Sfc1, barrel domain"/>
    <property type="match status" value="1"/>
</dbReference>
<accession>A0A8J6HMH1</accession>
<name>A0A8J6HMH1_TENMO</name>
<reference evidence="11" key="2">
    <citation type="submission" date="2021-08" db="EMBL/GenBank/DDBJ databases">
        <authorList>
            <person name="Eriksson T."/>
        </authorList>
    </citation>
    <scope>NUCLEOTIDE SEQUENCE</scope>
    <source>
        <strain evidence="11">Stoneville</strain>
        <tissue evidence="11">Whole head</tissue>
    </source>
</reference>